<evidence type="ECO:0000256" key="8">
    <source>
        <dbReference type="ARBA" id="ARBA00023242"/>
    </source>
</evidence>
<dbReference type="PANTHER" id="PTHR23019">
    <property type="entry name" value="NUCLEAR PORE MEMBRANE GLYCOPROTEIN GP210-RELATED"/>
    <property type="match status" value="1"/>
</dbReference>
<comment type="caution">
    <text evidence="12">The sequence shown here is derived from an EMBL/GenBank/DDBJ whole genome shotgun (WGS) entry which is preliminary data.</text>
</comment>
<dbReference type="InterPro" id="IPR045197">
    <property type="entry name" value="NUP210-like"/>
</dbReference>
<dbReference type="Pfam" id="PF24425">
    <property type="entry name" value="Ig_GP210_15th"/>
    <property type="match status" value="1"/>
</dbReference>
<evidence type="ECO:0000256" key="3">
    <source>
        <dbReference type="ARBA" id="ARBA00022692"/>
    </source>
</evidence>
<keyword evidence="4 10" id="KW-0732">Signal</keyword>
<evidence type="ECO:0000256" key="6">
    <source>
        <dbReference type="ARBA" id="ARBA00023136"/>
    </source>
</evidence>
<evidence type="ECO:0000259" key="11">
    <source>
        <dbReference type="SMART" id="SM00635"/>
    </source>
</evidence>
<dbReference type="InterPro" id="IPR055096">
    <property type="entry name" value="Ig_NUP210_1st"/>
</dbReference>
<reference evidence="12 13" key="1">
    <citation type="submission" date="2020-10" db="EMBL/GenBank/DDBJ databases">
        <title>The Coptis chinensis genome and diversification of protoberbering-type alkaloids.</title>
        <authorList>
            <person name="Wang B."/>
            <person name="Shu S."/>
            <person name="Song C."/>
            <person name="Liu Y."/>
        </authorList>
    </citation>
    <scope>NUCLEOTIDE SEQUENCE [LARGE SCALE GENOMIC DNA]</scope>
    <source>
        <strain evidence="12">HL-2020</strain>
        <tissue evidence="12">Leaf</tissue>
    </source>
</reference>
<dbReference type="EMBL" id="JADFTS010000001">
    <property type="protein sequence ID" value="KAF9625307.1"/>
    <property type="molecule type" value="Genomic_DNA"/>
</dbReference>
<dbReference type="Pfam" id="PF22962">
    <property type="entry name" value="Ig_NUP210_7th"/>
    <property type="match status" value="1"/>
</dbReference>
<keyword evidence="13" id="KW-1185">Reference proteome</keyword>
<dbReference type="InterPro" id="IPR056232">
    <property type="entry name" value="Ig_GP210_15th"/>
</dbReference>
<proteinExistence type="inferred from homology"/>
<dbReference type="InterPro" id="IPR003343">
    <property type="entry name" value="Big_2"/>
</dbReference>
<dbReference type="PANTHER" id="PTHR23019:SF0">
    <property type="entry name" value="NUCLEAR PORE MEMBRANE GLYCOPROTEIN 210"/>
    <property type="match status" value="1"/>
</dbReference>
<feature type="chain" id="PRO_5032597980" description="BIG2 domain-containing protein" evidence="10">
    <location>
        <begin position="21"/>
        <end position="1406"/>
    </location>
</feature>
<dbReference type="Gene3D" id="2.60.40.1080">
    <property type="match status" value="1"/>
</dbReference>
<dbReference type="Proteomes" id="UP000631114">
    <property type="component" value="Unassembled WGS sequence"/>
</dbReference>
<evidence type="ECO:0000313" key="12">
    <source>
        <dbReference type="EMBL" id="KAF9625307.1"/>
    </source>
</evidence>
<feature type="signal peptide" evidence="10">
    <location>
        <begin position="1"/>
        <end position="20"/>
    </location>
</feature>
<organism evidence="12 13">
    <name type="scientific">Coptis chinensis</name>
    <dbReference type="NCBI Taxonomy" id="261450"/>
    <lineage>
        <taxon>Eukaryota</taxon>
        <taxon>Viridiplantae</taxon>
        <taxon>Streptophyta</taxon>
        <taxon>Embryophyta</taxon>
        <taxon>Tracheophyta</taxon>
        <taxon>Spermatophyta</taxon>
        <taxon>Magnoliopsida</taxon>
        <taxon>Ranunculales</taxon>
        <taxon>Ranunculaceae</taxon>
        <taxon>Coptidoideae</taxon>
        <taxon>Coptis</taxon>
    </lineage>
</organism>
<evidence type="ECO:0000313" key="13">
    <source>
        <dbReference type="Proteomes" id="UP000631114"/>
    </source>
</evidence>
<dbReference type="OrthoDB" id="361283at2759"/>
<dbReference type="InterPro" id="IPR055099">
    <property type="entry name" value="Ig_NUP210_7th"/>
</dbReference>
<keyword evidence="3 9" id="KW-0812">Transmembrane</keyword>
<dbReference type="InterPro" id="IPR055097">
    <property type="entry name" value="Ig_NUP210_2nd"/>
</dbReference>
<sequence length="1406" mass="153259">MILSTSFPLILLIFIPISLSLTTTGPHIADVNISLPPKTTYPIQYRLLGSDGCFTWSWDHHDILQLEPEFNSTSLCSTSARLKSIGDFDGRKETAIYASDIKSGVVIRCKVFIDEIKRVQIFHSSVKLDLDGLATLRVRAFDYQENVFSSLVGMRFKWGLMPGEDGGVHRLVHVPLKESPLSDCSGFCGDLDIQISLEDSGVFSDLFAVKGTEIGHEIVSVNLIESGYEHLADKIVLTVAEAMSIEPPSPLYVLTGAYVQYSLKVLRQNTPQAIPLPSPHHRWSVVNSSVAQVDSQLGVAHALNLGVTTITVEDTRVAGHVQMSSLHVVIPDTLRLTAFGDPIEGITSTPSSVRWYVVAGQQYVIHLKVFSGGSDGHEVYITESDDVKLQYDESAHWVTSLVPAKVAGRHCWQGSRILKAVSHGFGRLSASLVYHGGFSETIEVMKIVQEVMVCDPVKFDMASINDSSPKIIHLPWVAGVYQELALKATGGCMETSTSYKWYSSDMTTVSVSASGFVQAKKPGQVTIKVVSMYDEMNYDQVDVKVSIPSEMVMLQKLPVETMVGTYLQAAVTLRASDGSYFYSCDSFSSMVRWTCGSESFRISNTTGQGSSLIKQPDVDDFKSSYSPPCAWTNLYAFSAGRALLHATLQKELLSSGYPSDGPKNELYLVPGTKLDIALVGGPELWDQAVKFVETVDIFEEGMLHMDGLLVDRESSIKGGLYRLSCITVGNFELVFSHGNLVGDDHPLPAVEKVKLSLACTIPSSITLLANEPAAVGIHKSGKVFANSSSLCLNWELSSCNGLAHWEVYCPSVRATVTGFCDTIVNNLLEKASLMLEMSEKVLTDAIRLQASLSITGGTCFLDAVVNDTSVVEVMRPSPSLECWHLTIAPRGLGSALVTANDIGLTPPLAASAVVEVAEVDWIKIISQEELSIMDGSEKALHFSAGVHDGSVFDFSQTVRAIVYGSVDTVICEAEAQVRVAIPSSMILSVQSEQLSVGHKMPVFPSLAEEKGVDFINTVYGRKGTIVYSLLRTCCGKNKEIQLDPISIDGGRIKTLESNNLGCILAKDRATGRTEIASCVRVAKERCYCGVELRESGLDDPVLGRWLSSNQSVLSVNMVSGKARAVGEGASQVIFEGPRLRLQTTATVQSVDMVVVDSPLETLTNVPFPTKGYCFAVRFRHKLEEIGNSEGIFFLLLTKFPTRMNICNMVITIAKEKELIHLSLTPDSNTSVITVVGNTGRVKGVEDFTTQPKPGSDVEVHWKERDLLMVSPIHRKDFGIGGQAEYEVKALRAVRFKDKIIFVLPAAGQRVELDINYDPGFEPSSSAYYGYLAAACVSFAALIVTLVLANRFIVTSTSIPATPSIAGPVTPDPTISPTYNTEQSPRTPQPFIQYVRRTIDETPYYKP</sequence>
<feature type="transmembrane region" description="Helical" evidence="9">
    <location>
        <begin position="1327"/>
        <end position="1348"/>
    </location>
</feature>
<name>A0A835IZV1_9MAGN</name>
<dbReference type="GO" id="GO:0031965">
    <property type="term" value="C:nuclear membrane"/>
    <property type="evidence" value="ECO:0007669"/>
    <property type="project" value="UniProtKB-SubCell"/>
</dbReference>
<keyword evidence="6 9" id="KW-0472">Membrane</keyword>
<dbReference type="Pfam" id="PF22969">
    <property type="entry name" value="Ig_NUP210_2nd"/>
    <property type="match status" value="1"/>
</dbReference>
<gene>
    <name evidence="12" type="ORF">IFM89_021246</name>
</gene>
<comment type="similarity">
    <text evidence="2">Belongs to the NUP210 family.</text>
</comment>
<feature type="domain" description="BIG2" evidence="11">
    <location>
        <begin position="467"/>
        <end position="548"/>
    </location>
</feature>
<dbReference type="SMART" id="SM00635">
    <property type="entry name" value="BID_2"/>
    <property type="match status" value="1"/>
</dbReference>
<evidence type="ECO:0000256" key="5">
    <source>
        <dbReference type="ARBA" id="ARBA00022989"/>
    </source>
</evidence>
<dbReference type="SUPFAM" id="SSF49373">
    <property type="entry name" value="Invasin/intimin cell-adhesion fragments"/>
    <property type="match status" value="1"/>
</dbReference>
<keyword evidence="5 9" id="KW-1133">Transmembrane helix</keyword>
<dbReference type="Pfam" id="PF26182">
    <property type="entry name" value="Ig_NUP210_5th"/>
    <property type="match status" value="1"/>
</dbReference>
<comment type="subcellular location">
    <subcellularLocation>
        <location evidence="1">Nucleus membrane</location>
        <topology evidence="1">Single-pass membrane protein</topology>
    </subcellularLocation>
</comment>
<dbReference type="Pfam" id="PF24427">
    <property type="entry name" value="Ig_GP210_16th"/>
    <property type="match status" value="1"/>
</dbReference>
<keyword evidence="7" id="KW-0325">Glycoprotein</keyword>
<dbReference type="Pfam" id="PF22963">
    <property type="entry name" value="Ig_NUP210_3rd"/>
    <property type="match status" value="1"/>
</dbReference>
<keyword evidence="8" id="KW-0539">Nucleus</keyword>
<evidence type="ECO:0000256" key="9">
    <source>
        <dbReference type="SAM" id="Phobius"/>
    </source>
</evidence>
<protein>
    <recommendedName>
        <fullName evidence="11">BIG2 domain-containing protein</fullName>
    </recommendedName>
</protein>
<accession>A0A835IZV1</accession>
<evidence type="ECO:0000256" key="1">
    <source>
        <dbReference type="ARBA" id="ARBA00004590"/>
    </source>
</evidence>
<dbReference type="InterPro" id="IPR055098">
    <property type="entry name" value="Ig_NUP210_3rd"/>
</dbReference>
<evidence type="ECO:0000256" key="2">
    <source>
        <dbReference type="ARBA" id="ARBA00007313"/>
    </source>
</evidence>
<evidence type="ECO:0000256" key="10">
    <source>
        <dbReference type="SAM" id="SignalP"/>
    </source>
</evidence>
<evidence type="ECO:0000256" key="4">
    <source>
        <dbReference type="ARBA" id="ARBA00022729"/>
    </source>
</evidence>
<dbReference type="InterPro" id="IPR008964">
    <property type="entry name" value="Invasin/intimin_cell_adhesion"/>
</dbReference>
<dbReference type="Pfam" id="PF22967">
    <property type="entry name" value="Ig_NUP210_1st"/>
    <property type="match status" value="1"/>
</dbReference>
<evidence type="ECO:0000256" key="7">
    <source>
        <dbReference type="ARBA" id="ARBA00023180"/>
    </source>
</evidence>
<dbReference type="InterPro" id="IPR056233">
    <property type="entry name" value="Ig_GP210_16th"/>
</dbReference>